<protein>
    <submittedName>
        <fullName evidence="9">Sodium ion-translocating decarboxylase subunit beta</fullName>
    </submittedName>
</protein>
<proteinExistence type="predicted"/>
<dbReference type="RefSeq" id="WP_066865189.1">
    <property type="nucleotide sequence ID" value="NZ_CABKVV010000014.1"/>
</dbReference>
<keyword evidence="7" id="KW-0915">Sodium</keyword>
<name>A0ABT1RV88_9FIRM</name>
<keyword evidence="5 8" id="KW-1133">Transmembrane helix</keyword>
<evidence type="ECO:0000313" key="9">
    <source>
        <dbReference type="EMBL" id="MCQ4838528.1"/>
    </source>
</evidence>
<dbReference type="Proteomes" id="UP001524473">
    <property type="component" value="Unassembled WGS sequence"/>
</dbReference>
<dbReference type="PANTHER" id="PTHR35806:SF1">
    <property type="entry name" value="OXALOACETATE DECARBOXYLASE BETA CHAIN 2"/>
    <property type="match status" value="1"/>
</dbReference>
<dbReference type="InterPro" id="IPR005661">
    <property type="entry name" value="OadB_MmdB"/>
</dbReference>
<evidence type="ECO:0000256" key="7">
    <source>
        <dbReference type="PIRNR" id="PIRNR015658"/>
    </source>
</evidence>
<feature type="transmembrane region" description="Helical" evidence="8">
    <location>
        <begin position="348"/>
        <end position="374"/>
    </location>
</feature>
<feature type="transmembrane region" description="Helical" evidence="8">
    <location>
        <begin position="109"/>
        <end position="131"/>
    </location>
</feature>
<reference evidence="9 10" key="1">
    <citation type="submission" date="2022-06" db="EMBL/GenBank/DDBJ databases">
        <title>Isolation of gut microbiota from human fecal samples.</title>
        <authorList>
            <person name="Pamer E.G."/>
            <person name="Barat B."/>
            <person name="Waligurski E."/>
            <person name="Medina S."/>
            <person name="Paddock L."/>
            <person name="Mostad J."/>
        </authorList>
    </citation>
    <scope>NUCLEOTIDE SEQUENCE [LARGE SCALE GENOMIC DNA]</scope>
    <source>
        <strain evidence="9 10">DFI.9.73</strain>
    </source>
</reference>
<evidence type="ECO:0000256" key="4">
    <source>
        <dbReference type="ARBA" id="ARBA00022967"/>
    </source>
</evidence>
<feature type="transmembrane region" description="Helical" evidence="8">
    <location>
        <begin position="77"/>
        <end position="97"/>
    </location>
</feature>
<feature type="transmembrane region" description="Helical" evidence="8">
    <location>
        <begin position="210"/>
        <end position="237"/>
    </location>
</feature>
<feature type="transmembrane region" description="Helical" evidence="8">
    <location>
        <begin position="12"/>
        <end position="30"/>
    </location>
</feature>
<feature type="transmembrane region" description="Helical" evidence="8">
    <location>
        <begin position="169"/>
        <end position="189"/>
    </location>
</feature>
<dbReference type="GeneID" id="90532846"/>
<evidence type="ECO:0000256" key="8">
    <source>
        <dbReference type="SAM" id="Phobius"/>
    </source>
</evidence>
<evidence type="ECO:0000256" key="5">
    <source>
        <dbReference type="ARBA" id="ARBA00022989"/>
    </source>
</evidence>
<dbReference type="PANTHER" id="PTHR35806">
    <property type="entry name" value="OXALOACETATE DECARBOXYLASE BETA CHAIN 2"/>
    <property type="match status" value="1"/>
</dbReference>
<comment type="subcellular location">
    <subcellularLocation>
        <location evidence="1">Cell membrane</location>
        <topology evidence="1">Multi-pass membrane protein</topology>
    </subcellularLocation>
</comment>
<dbReference type="NCBIfam" id="TIGR01109">
    <property type="entry name" value="Na_pump_decarbB"/>
    <property type="match status" value="1"/>
</dbReference>
<keyword evidence="2 7" id="KW-1003">Cell membrane</keyword>
<dbReference type="EMBL" id="JANFZH010000002">
    <property type="protein sequence ID" value="MCQ4838528.1"/>
    <property type="molecule type" value="Genomic_DNA"/>
</dbReference>
<gene>
    <name evidence="9" type="ORF">NE695_01205</name>
</gene>
<keyword evidence="6 7" id="KW-0472">Membrane</keyword>
<feature type="transmembrane region" description="Helical" evidence="8">
    <location>
        <begin position="37"/>
        <end position="57"/>
    </location>
</feature>
<evidence type="ECO:0000256" key="6">
    <source>
        <dbReference type="ARBA" id="ARBA00023136"/>
    </source>
</evidence>
<keyword evidence="4" id="KW-1278">Translocase</keyword>
<keyword evidence="3 8" id="KW-0812">Transmembrane</keyword>
<dbReference type="PIRSF" id="PIRSF015658">
    <property type="entry name" value="MmdB_OadB"/>
    <property type="match status" value="1"/>
</dbReference>
<sequence length="375" mass="39986">MEFLWEGLLSVTWQQLVMYAVGAVLIWLAIKKDYEPALLLPMGFGAILVNLPLSGVLNQTMQGVGETHGIIQWLFEIGIEASEAFPLLLFIGIGAMIDFGPLLSNPKMFLFGAAAQFGIFLTIFLAAVLGFPIRDAASIGIIGAADGPTSILVSQVLKSNYVGPIAVAAYSYMALVPIIQPVAIKAVTTKKERAIRMEYRPAAVSKTTRILFPILVTVIAGLVAPASVSLVGFLMFGNLIRECGVLNRLSETAQNDLANLVTLLLGITISFSMRADKFVTLQTLMIMALGLFAFVFDTIGGVFFAKLLNLFSKNKINPMVGAAGISAFPMSARVVEKMGIAENNQNHLLMHAVGANVSGQIASAVAGGIVLGFFL</sequence>
<keyword evidence="7" id="KW-0739">Sodium transport</keyword>
<evidence type="ECO:0000256" key="1">
    <source>
        <dbReference type="ARBA" id="ARBA00004651"/>
    </source>
</evidence>
<dbReference type="Pfam" id="PF03977">
    <property type="entry name" value="OAD_beta"/>
    <property type="match status" value="1"/>
</dbReference>
<evidence type="ECO:0000256" key="2">
    <source>
        <dbReference type="ARBA" id="ARBA00022475"/>
    </source>
</evidence>
<keyword evidence="10" id="KW-1185">Reference proteome</keyword>
<accession>A0ABT1RV88</accession>
<keyword evidence="7" id="KW-0813">Transport</keyword>
<keyword evidence="7" id="KW-0406">Ion transport</keyword>
<evidence type="ECO:0000256" key="3">
    <source>
        <dbReference type="ARBA" id="ARBA00022692"/>
    </source>
</evidence>
<comment type="caution">
    <text evidence="9">The sequence shown here is derived from an EMBL/GenBank/DDBJ whole genome shotgun (WGS) entry which is preliminary data.</text>
</comment>
<evidence type="ECO:0000313" key="10">
    <source>
        <dbReference type="Proteomes" id="UP001524473"/>
    </source>
</evidence>
<organism evidence="9 10">
    <name type="scientific">Neglectibacter timonensis</name>
    <dbReference type="NCBI Taxonomy" id="1776382"/>
    <lineage>
        <taxon>Bacteria</taxon>
        <taxon>Bacillati</taxon>
        <taxon>Bacillota</taxon>
        <taxon>Clostridia</taxon>
        <taxon>Eubacteriales</taxon>
        <taxon>Oscillospiraceae</taxon>
        <taxon>Neglectibacter</taxon>
    </lineage>
</organism>
<feature type="transmembrane region" description="Helical" evidence="8">
    <location>
        <begin position="285"/>
        <end position="304"/>
    </location>
</feature>